<evidence type="ECO:0000256" key="11">
    <source>
        <dbReference type="ARBA" id="ARBA00029691"/>
    </source>
</evidence>
<evidence type="ECO:0000256" key="1">
    <source>
        <dbReference type="ARBA" id="ARBA00004549"/>
    </source>
</evidence>
<feature type="compositionally biased region" description="Basic and acidic residues" evidence="15">
    <location>
        <begin position="67"/>
        <end position="78"/>
    </location>
</feature>
<feature type="region of interest" description="Disordered" evidence="15">
    <location>
        <begin position="326"/>
        <end position="458"/>
    </location>
</feature>
<keyword evidence="9 14" id="KW-0576">Peroxisome</keyword>
<evidence type="ECO:0000259" key="17">
    <source>
        <dbReference type="Pfam" id="PF23020"/>
    </source>
</evidence>
<feature type="compositionally biased region" description="Low complexity" evidence="15">
    <location>
        <begin position="1"/>
        <end position="12"/>
    </location>
</feature>
<reference evidence="19" key="2">
    <citation type="submission" date="2013-12" db="EMBL/GenBank/DDBJ databases">
        <authorList>
            <person name="Yu Y."/>
            <person name="Lee S."/>
            <person name="de Baynast K."/>
            <person name="Wissotski M."/>
            <person name="Liu L."/>
            <person name="Talag J."/>
            <person name="Goicoechea J."/>
            <person name="Angelova A."/>
            <person name="Jetty R."/>
            <person name="Kudrna D."/>
            <person name="Golser W."/>
            <person name="Rivera L."/>
            <person name="Zhang J."/>
            <person name="Wing R."/>
        </authorList>
    </citation>
    <scope>NUCLEOTIDE SEQUENCE</scope>
</reference>
<sequence>MAAQSSSPSPQDGSGGGEFSDNLVLQAPQPMREDYIQNAVNFLGHPKVKGSPVFYRRSFLEKKGLTKEEIDEAFRRDPQPNSTDVAAVGSQQASIPNQSAGTQPYKTVQSPQAVTSSVSTLPIVPQIQPQLSWPRTLIGVGVFLGVGASAAVVLKKWFIPRLKSWTQRAHAEGAENSENELTSKLYEEIKEAIQASASAFSDIAKTNQELLASKDEDKKILTKMAQAFDSQAEAFRSLSESLNRISENRFSQYNIVEDHFQSAPWNGPTNNSWRASQQINTYNTSPRSDFDSGRHPYMPVPGEPTSGAFPSRSYVEQQQQRMQRPGYGYQPQMSNDRWSPGTPLTNYHGSPPPYQYHHGANTIDEAPAPAPAPALAPPAESPFQRHWVPPQPPGVVMPEAAAAIRQPRQQGSAAPRSPENAATEQPQPQPESTDDVAGGVAMASAGNGEAEQEREAAA</sequence>
<evidence type="ECO:0000313" key="19">
    <source>
        <dbReference type="Proteomes" id="UP000032180"/>
    </source>
</evidence>
<dbReference type="PANTHER" id="PTHR23058:SF14">
    <property type="entry name" value="PEROXISOMAL MEMBRANE PROTEIN PEX14"/>
    <property type="match status" value="1"/>
</dbReference>
<dbReference type="HOGENOM" id="CLU_038637_1_0_1"/>
<keyword evidence="7" id="KW-0811">Translocation</keyword>
<dbReference type="Pfam" id="PF04695">
    <property type="entry name" value="Pex14_N"/>
    <property type="match status" value="1"/>
</dbReference>
<evidence type="ECO:0000256" key="7">
    <source>
        <dbReference type="ARBA" id="ARBA00023010"/>
    </source>
</evidence>
<dbReference type="GO" id="GO:0016560">
    <property type="term" value="P:protein import into peroxisome matrix, docking"/>
    <property type="evidence" value="ECO:0007669"/>
    <property type="project" value="UniProtKB-UniRule"/>
</dbReference>
<keyword evidence="4" id="KW-0812">Transmembrane</keyword>
<dbReference type="AlphaFoldDB" id="A0A0D9UVV1"/>
<evidence type="ECO:0000256" key="10">
    <source>
        <dbReference type="ARBA" id="ARBA00029502"/>
    </source>
</evidence>
<feature type="region of interest" description="Disordered" evidence="15">
    <location>
        <begin position="1"/>
        <end position="30"/>
    </location>
</feature>
<feature type="compositionally biased region" description="Polar residues" evidence="15">
    <location>
        <begin position="331"/>
        <end position="348"/>
    </location>
</feature>
<evidence type="ECO:0000256" key="8">
    <source>
        <dbReference type="ARBA" id="ARBA00023136"/>
    </source>
</evidence>
<evidence type="ECO:0000313" key="18">
    <source>
        <dbReference type="EnsemblPlants" id="LPERR01G00450.1"/>
    </source>
</evidence>
<comment type="subcellular location">
    <subcellularLocation>
        <location evidence="1">Peroxisome membrane</location>
        <topology evidence="1">Single-pass membrane protein</topology>
    </subcellularLocation>
</comment>
<dbReference type="eggNOG" id="KOG2629">
    <property type="taxonomic scope" value="Eukaryota"/>
</dbReference>
<comment type="similarity">
    <text evidence="2 14">Belongs to the peroxin-14 family.</text>
</comment>
<feature type="region of interest" description="Disordered" evidence="15">
    <location>
        <begin position="67"/>
        <end position="87"/>
    </location>
</feature>
<evidence type="ECO:0000256" key="13">
    <source>
        <dbReference type="ARBA" id="ARBA00064754"/>
    </source>
</evidence>
<comment type="subunit">
    <text evidence="13">Interacts with PEX13; forming the PEX13-PEX14 docking complex. Interacts with PEX5 (via WxxxF/Y motifs).</text>
</comment>
<dbReference type="Proteomes" id="UP000032180">
    <property type="component" value="Chromosome 1"/>
</dbReference>
<dbReference type="Gramene" id="LPERR01G00450.1">
    <property type="protein sequence ID" value="LPERR01G00450.1"/>
    <property type="gene ID" value="LPERR01G00450"/>
</dbReference>
<keyword evidence="19" id="KW-1185">Reference proteome</keyword>
<dbReference type="InterPro" id="IPR006785">
    <property type="entry name" value="Pex14_N"/>
</dbReference>
<reference evidence="18" key="3">
    <citation type="submission" date="2015-04" db="UniProtKB">
        <authorList>
            <consortium name="EnsemblPlants"/>
        </authorList>
    </citation>
    <scope>IDENTIFICATION</scope>
</reference>
<dbReference type="GO" id="GO:1990429">
    <property type="term" value="C:peroxisomal importomer complex"/>
    <property type="evidence" value="ECO:0007669"/>
    <property type="project" value="TreeGrafter"/>
</dbReference>
<dbReference type="InterPro" id="IPR025655">
    <property type="entry name" value="PEX14"/>
</dbReference>
<dbReference type="InterPro" id="IPR036388">
    <property type="entry name" value="WH-like_DNA-bd_sf"/>
</dbReference>
<feature type="compositionally biased region" description="Pro residues" evidence="15">
    <location>
        <begin position="368"/>
        <end position="380"/>
    </location>
</feature>
<evidence type="ECO:0000256" key="9">
    <source>
        <dbReference type="ARBA" id="ARBA00023140"/>
    </source>
</evidence>
<evidence type="ECO:0000256" key="5">
    <source>
        <dbReference type="ARBA" id="ARBA00022927"/>
    </source>
</evidence>
<dbReference type="Pfam" id="PF23020">
    <property type="entry name" value="PEX14-like_2nd"/>
    <property type="match status" value="1"/>
</dbReference>
<organism evidence="18 19">
    <name type="scientific">Leersia perrieri</name>
    <dbReference type="NCBI Taxonomy" id="77586"/>
    <lineage>
        <taxon>Eukaryota</taxon>
        <taxon>Viridiplantae</taxon>
        <taxon>Streptophyta</taxon>
        <taxon>Embryophyta</taxon>
        <taxon>Tracheophyta</taxon>
        <taxon>Spermatophyta</taxon>
        <taxon>Magnoliopsida</taxon>
        <taxon>Liliopsida</taxon>
        <taxon>Poales</taxon>
        <taxon>Poaceae</taxon>
        <taxon>BOP clade</taxon>
        <taxon>Oryzoideae</taxon>
        <taxon>Oryzeae</taxon>
        <taxon>Oryzinae</taxon>
        <taxon>Leersia</taxon>
    </lineage>
</organism>
<evidence type="ECO:0000256" key="2">
    <source>
        <dbReference type="ARBA" id="ARBA00005443"/>
    </source>
</evidence>
<dbReference type="GO" id="GO:0005778">
    <property type="term" value="C:peroxisomal membrane"/>
    <property type="evidence" value="ECO:0007669"/>
    <property type="project" value="UniProtKB-SubCell"/>
</dbReference>
<keyword evidence="3 14" id="KW-0813">Transport</keyword>
<comment type="function">
    <text evidence="12 14">Component of the PEX13-PEX14 docking complex, a translocon channel that specifically mediates the import of peroxisomal cargo proteins bound to PEX5 receptor. The PEX13-PEX14 docking complex forms a large import pore which can be opened to a diameter of about 9 nm. Mechanistically, PEX5 receptor along with cargo proteins associates with the PEX14 subunit of the PEX13-PEX14 docking complex in the cytosol, leading to the insertion of the receptor into the organelle membrane with the concomitant translocation of the cargo into the peroxisome matrix.</text>
</comment>
<keyword evidence="8 14" id="KW-0472">Membrane</keyword>
<evidence type="ECO:0000256" key="3">
    <source>
        <dbReference type="ARBA" id="ARBA00022448"/>
    </source>
</evidence>
<dbReference type="InterPro" id="IPR054154">
    <property type="entry name" value="PEX14-like_M_plants"/>
</dbReference>
<keyword evidence="5 14" id="KW-0653">Protein transport</keyword>
<protein>
    <recommendedName>
        <fullName evidence="10 14">Peroxisomal membrane protein PEX14</fullName>
    </recommendedName>
    <alternativeName>
        <fullName evidence="11 14">Peroxin-14</fullName>
    </alternativeName>
</protein>
<keyword evidence="6" id="KW-1133">Transmembrane helix</keyword>
<evidence type="ECO:0000259" key="16">
    <source>
        <dbReference type="Pfam" id="PF04695"/>
    </source>
</evidence>
<evidence type="ECO:0000256" key="15">
    <source>
        <dbReference type="SAM" id="MobiDB-lite"/>
    </source>
</evidence>
<evidence type="ECO:0000256" key="12">
    <source>
        <dbReference type="ARBA" id="ARBA00053920"/>
    </source>
</evidence>
<dbReference type="PANTHER" id="PTHR23058">
    <property type="entry name" value="PEROXISOMAL MEMBRANE PROTEIN PEX14"/>
    <property type="match status" value="1"/>
</dbReference>
<dbReference type="FunFam" id="1.10.10.10:FF:000217">
    <property type="entry name" value="Peroxisomal membrane protein PEX14"/>
    <property type="match status" value="1"/>
</dbReference>
<feature type="domain" description="Peroxisome membrane anchor protein Pex14p N-terminal" evidence="16">
    <location>
        <begin position="32"/>
        <end position="76"/>
    </location>
</feature>
<dbReference type="EnsemblPlants" id="LPERR01G00450.1">
    <property type="protein sequence ID" value="LPERR01G00450.1"/>
    <property type="gene ID" value="LPERR01G00450"/>
</dbReference>
<dbReference type="STRING" id="77586.A0A0D9UVV1"/>
<evidence type="ECO:0000256" key="4">
    <source>
        <dbReference type="ARBA" id="ARBA00022692"/>
    </source>
</evidence>
<dbReference type="Gene3D" id="1.10.10.10">
    <property type="entry name" value="Winged helix-like DNA-binding domain superfamily/Winged helix DNA-binding domain"/>
    <property type="match status" value="1"/>
</dbReference>
<evidence type="ECO:0000256" key="14">
    <source>
        <dbReference type="RuleBase" id="RU367032"/>
    </source>
</evidence>
<feature type="domain" description="Peroxisomal membrane protein PEX14 central plants" evidence="17">
    <location>
        <begin position="130"/>
        <end position="245"/>
    </location>
</feature>
<accession>A0A0D9UVV1</accession>
<dbReference type="GO" id="GO:0005102">
    <property type="term" value="F:signaling receptor binding"/>
    <property type="evidence" value="ECO:0007669"/>
    <property type="project" value="TreeGrafter"/>
</dbReference>
<evidence type="ECO:0000256" key="6">
    <source>
        <dbReference type="ARBA" id="ARBA00022989"/>
    </source>
</evidence>
<reference evidence="18 19" key="1">
    <citation type="submission" date="2012-08" db="EMBL/GenBank/DDBJ databases">
        <title>Oryza genome evolution.</title>
        <authorList>
            <person name="Wing R.A."/>
        </authorList>
    </citation>
    <scope>NUCLEOTIDE SEQUENCE</scope>
</reference>
<name>A0A0D9UVV1_9ORYZ</name>
<proteinExistence type="inferred from homology"/>